<accession>A0A284VLK1</accession>
<dbReference type="AlphaFoldDB" id="A0A284VLK1"/>
<dbReference type="EMBL" id="FZMP01000066">
    <property type="protein sequence ID" value="SNQ60077.1"/>
    <property type="molecule type" value="Genomic_DNA"/>
</dbReference>
<protein>
    <submittedName>
        <fullName evidence="1">Uncharacterized protein</fullName>
    </submittedName>
</protein>
<reference evidence="2" key="1">
    <citation type="submission" date="2017-06" db="EMBL/GenBank/DDBJ databases">
        <authorList>
            <person name="Cremers G."/>
        </authorList>
    </citation>
    <scope>NUCLEOTIDE SEQUENCE [LARGE SCALE GENOMIC DNA]</scope>
</reference>
<evidence type="ECO:0000313" key="1">
    <source>
        <dbReference type="EMBL" id="SNQ60077.1"/>
    </source>
</evidence>
<keyword evidence="2" id="KW-1185">Reference proteome</keyword>
<dbReference type="Proteomes" id="UP000218615">
    <property type="component" value="Unassembled WGS sequence"/>
</dbReference>
<organism evidence="1 2">
    <name type="scientific">Candidatus Methanoperedens nitratireducens</name>
    <dbReference type="NCBI Taxonomy" id="1392998"/>
    <lineage>
        <taxon>Archaea</taxon>
        <taxon>Methanobacteriati</taxon>
        <taxon>Methanobacteriota</taxon>
        <taxon>Stenosarchaea group</taxon>
        <taxon>Methanomicrobia</taxon>
        <taxon>Methanosarcinales</taxon>
        <taxon>ANME-2 cluster</taxon>
        <taxon>Candidatus Methanoperedentaceae</taxon>
        <taxon>Candidatus Methanoperedens</taxon>
    </lineage>
</organism>
<proteinExistence type="predicted"/>
<sequence length="58" mass="6904">MKHEMNKKSGVKINSNFHEVRPGYIKKLQRIEKNGKFQSFMTVDDLRKIIEVFSPPHF</sequence>
<name>A0A284VLK1_9EURY</name>
<gene>
    <name evidence="1" type="ORF">MNV_1580015</name>
</gene>
<evidence type="ECO:0000313" key="2">
    <source>
        <dbReference type="Proteomes" id="UP000218615"/>
    </source>
</evidence>